<sequence length="66" mass="7274">MIRPLPRRWLFDRRARASADAVGFPGWAHASAGTAGLGLEQRVAFHVGQPLALRGFLFAHYFIDGP</sequence>
<dbReference type="RefSeq" id="WP_151177237.1">
    <property type="nucleotide sequence ID" value="NZ_CP042906.1"/>
</dbReference>
<dbReference type="Proteomes" id="UP000326202">
    <property type="component" value="Chromosome"/>
</dbReference>
<proteinExistence type="predicted"/>
<organism evidence="1 2">
    <name type="scientific">Hypericibacter terrae</name>
    <dbReference type="NCBI Taxonomy" id="2602015"/>
    <lineage>
        <taxon>Bacteria</taxon>
        <taxon>Pseudomonadati</taxon>
        <taxon>Pseudomonadota</taxon>
        <taxon>Alphaproteobacteria</taxon>
        <taxon>Rhodospirillales</taxon>
        <taxon>Dongiaceae</taxon>
        <taxon>Hypericibacter</taxon>
    </lineage>
</organism>
<dbReference type="AlphaFoldDB" id="A0A5J6MIF8"/>
<evidence type="ECO:0000313" key="2">
    <source>
        <dbReference type="Proteomes" id="UP000326202"/>
    </source>
</evidence>
<keyword evidence="2" id="KW-1185">Reference proteome</keyword>
<evidence type="ECO:0000313" key="1">
    <source>
        <dbReference type="EMBL" id="QEX16941.1"/>
    </source>
</evidence>
<accession>A0A5J6MIF8</accession>
<name>A0A5J6MIF8_9PROT</name>
<dbReference type="KEGG" id="htq:FRZ44_22360"/>
<gene>
    <name evidence="1" type="ORF">FRZ44_22360</name>
</gene>
<dbReference type="EMBL" id="CP042906">
    <property type="protein sequence ID" value="QEX16941.1"/>
    <property type="molecule type" value="Genomic_DNA"/>
</dbReference>
<reference evidence="1 2" key="1">
    <citation type="submission" date="2019-08" db="EMBL/GenBank/DDBJ databases">
        <title>Hyperibacter terrae gen. nov., sp. nov. and Hyperibacter viscosus sp. nov., two new members in the family Rhodospirillaceae isolated from the rhizosphere of Hypericum perforatum.</title>
        <authorList>
            <person name="Noviana Z."/>
        </authorList>
    </citation>
    <scope>NUCLEOTIDE SEQUENCE [LARGE SCALE GENOMIC DNA]</scope>
    <source>
        <strain evidence="1 2">R5913</strain>
    </source>
</reference>
<protein>
    <submittedName>
        <fullName evidence="1">Uncharacterized protein</fullName>
    </submittedName>
</protein>